<dbReference type="Gene3D" id="2.70.70.10">
    <property type="entry name" value="Glucose Permease (Domain IIA)"/>
    <property type="match status" value="1"/>
</dbReference>
<feature type="chain" id="PRO_5017431822" evidence="3">
    <location>
        <begin position="33"/>
        <end position="251"/>
    </location>
</feature>
<dbReference type="Gene3D" id="3.10.350.10">
    <property type="entry name" value="LysM domain"/>
    <property type="match status" value="1"/>
</dbReference>
<evidence type="ECO:0000313" key="5">
    <source>
        <dbReference type="EMBL" id="SDV51043.1"/>
    </source>
</evidence>
<dbReference type="AlphaFoldDB" id="A0A1H2PUZ9"/>
<dbReference type="InterPro" id="IPR011055">
    <property type="entry name" value="Dup_hybrid_motif"/>
</dbReference>
<accession>A0A1H2PUZ9</accession>
<dbReference type="SUPFAM" id="SSF54106">
    <property type="entry name" value="LysM domain"/>
    <property type="match status" value="1"/>
</dbReference>
<dbReference type="Pfam" id="PF01476">
    <property type="entry name" value="LysM"/>
    <property type="match status" value="1"/>
</dbReference>
<dbReference type="EMBL" id="FNLO01000014">
    <property type="protein sequence ID" value="SDV51043.1"/>
    <property type="molecule type" value="Genomic_DNA"/>
</dbReference>
<dbReference type="InterPro" id="IPR018392">
    <property type="entry name" value="LysM"/>
</dbReference>
<dbReference type="SMART" id="SM00257">
    <property type="entry name" value="LysM"/>
    <property type="match status" value="1"/>
</dbReference>
<reference evidence="6" key="1">
    <citation type="submission" date="2016-09" db="EMBL/GenBank/DDBJ databases">
        <authorList>
            <person name="Varghese N."/>
            <person name="Submissions S."/>
        </authorList>
    </citation>
    <scope>NUCLEOTIDE SEQUENCE [LARGE SCALE GENOMIC DNA]</scope>
    <source>
        <strain evidence="6">JS23</strain>
    </source>
</reference>
<comment type="similarity">
    <text evidence="1">Belongs to the E.coli NlpD/Haemophilus LppB family.</text>
</comment>
<evidence type="ECO:0000256" key="3">
    <source>
        <dbReference type="SAM" id="SignalP"/>
    </source>
</evidence>
<name>A0A1H2PUZ9_9BURK</name>
<protein>
    <submittedName>
        <fullName evidence="5">LysM domain-containing protein</fullName>
    </submittedName>
</protein>
<dbReference type="STRING" id="1770053.SAMN05216551_114144"/>
<dbReference type="InterPro" id="IPR050570">
    <property type="entry name" value="Cell_wall_metabolism_enzyme"/>
</dbReference>
<evidence type="ECO:0000259" key="4">
    <source>
        <dbReference type="PROSITE" id="PS51782"/>
    </source>
</evidence>
<dbReference type="PROSITE" id="PS51782">
    <property type="entry name" value="LYSM"/>
    <property type="match status" value="1"/>
</dbReference>
<evidence type="ECO:0000313" key="6">
    <source>
        <dbReference type="Proteomes" id="UP000243719"/>
    </source>
</evidence>
<keyword evidence="6" id="KW-1185">Reference proteome</keyword>
<dbReference type="CDD" id="cd00118">
    <property type="entry name" value="LysM"/>
    <property type="match status" value="1"/>
</dbReference>
<gene>
    <name evidence="5" type="ORF">SAMN05216551_114144</name>
</gene>
<dbReference type="CDD" id="cd12797">
    <property type="entry name" value="M23_peptidase"/>
    <property type="match status" value="1"/>
</dbReference>
<dbReference type="OrthoDB" id="9795421at2"/>
<dbReference type="SUPFAM" id="SSF51261">
    <property type="entry name" value="Duplicated hybrid motif"/>
    <property type="match status" value="1"/>
</dbReference>
<dbReference type="PANTHER" id="PTHR21666">
    <property type="entry name" value="PEPTIDASE-RELATED"/>
    <property type="match status" value="1"/>
</dbReference>
<sequence length="251" mass="26305">MPLSDIRRIRRACAPRLHALVLASVIALCACAGGAAPEGFYRVERGDTLNKIAQANRRSVAELVRWNRLANPDRIEVGDLLRVVPPDGSAASSATAIGTTGAASSAPTRRRAATPATPRVPRTTASVPAGQTIDLRWPIAGAVIRGFDGGASKGIDIAGDAGQPVAAAADGEVVYAGQLRGYGTLLIIKHDANFLTSYAHLQSVAVKEKQRVSAGQTIATVGSSEAPSPQLHFELRYGGRPVDPTRYLPSR</sequence>
<feature type="region of interest" description="Disordered" evidence="2">
    <location>
        <begin position="88"/>
        <end position="126"/>
    </location>
</feature>
<dbReference type="PANTHER" id="PTHR21666:SF263">
    <property type="entry name" value="MUREIN HYDROLASE ACTIVATOR NLPD"/>
    <property type="match status" value="1"/>
</dbReference>
<evidence type="ECO:0000256" key="2">
    <source>
        <dbReference type="SAM" id="MobiDB-lite"/>
    </source>
</evidence>
<proteinExistence type="inferred from homology"/>
<dbReference type="Proteomes" id="UP000243719">
    <property type="component" value="Unassembled WGS sequence"/>
</dbReference>
<dbReference type="PROSITE" id="PS51257">
    <property type="entry name" value="PROKAR_LIPOPROTEIN"/>
    <property type="match status" value="1"/>
</dbReference>
<feature type="domain" description="LysM" evidence="4">
    <location>
        <begin position="39"/>
        <end position="83"/>
    </location>
</feature>
<dbReference type="InterPro" id="IPR036779">
    <property type="entry name" value="LysM_dom_sf"/>
</dbReference>
<organism evidence="5 6">
    <name type="scientific">Chitinasiproducens palmae</name>
    <dbReference type="NCBI Taxonomy" id="1770053"/>
    <lineage>
        <taxon>Bacteria</taxon>
        <taxon>Pseudomonadati</taxon>
        <taxon>Pseudomonadota</taxon>
        <taxon>Betaproteobacteria</taxon>
        <taxon>Burkholderiales</taxon>
        <taxon>Burkholderiaceae</taxon>
        <taxon>Chitinasiproducens</taxon>
    </lineage>
</organism>
<feature type="signal peptide" evidence="3">
    <location>
        <begin position="1"/>
        <end position="32"/>
    </location>
</feature>
<dbReference type="GO" id="GO:0004222">
    <property type="term" value="F:metalloendopeptidase activity"/>
    <property type="evidence" value="ECO:0007669"/>
    <property type="project" value="TreeGrafter"/>
</dbReference>
<keyword evidence="3" id="KW-0732">Signal</keyword>
<dbReference type="InterPro" id="IPR016047">
    <property type="entry name" value="M23ase_b-sheet_dom"/>
</dbReference>
<evidence type="ECO:0000256" key="1">
    <source>
        <dbReference type="ARBA" id="ARBA00038420"/>
    </source>
</evidence>
<dbReference type="Pfam" id="PF01551">
    <property type="entry name" value="Peptidase_M23"/>
    <property type="match status" value="1"/>
</dbReference>